<comment type="caution">
    <text evidence="4">The sequence shown here is derived from an EMBL/GenBank/DDBJ whole genome shotgun (WGS) entry which is preliminary data.</text>
</comment>
<evidence type="ECO:0000256" key="1">
    <source>
        <dbReference type="ARBA" id="ARBA00001933"/>
    </source>
</evidence>
<dbReference type="InterPro" id="IPR001926">
    <property type="entry name" value="TrpB-like_PALP"/>
</dbReference>
<feature type="domain" description="Tryptophan synthase beta chain-like PALP" evidence="3">
    <location>
        <begin position="9"/>
        <end position="292"/>
    </location>
</feature>
<evidence type="ECO:0000313" key="5">
    <source>
        <dbReference type="Proteomes" id="UP000273977"/>
    </source>
</evidence>
<comment type="cofactor">
    <cofactor evidence="1">
        <name>pyridoxal 5'-phosphate</name>
        <dbReference type="ChEBI" id="CHEBI:597326"/>
    </cofactor>
</comment>
<dbReference type="PANTHER" id="PTHR10314">
    <property type="entry name" value="CYSTATHIONINE BETA-SYNTHASE"/>
    <property type="match status" value="1"/>
</dbReference>
<sequence length="309" mass="32520">MEVTKYTSSLIGETPLVQLQRSVPYKAAQVFVKLETANPTGSIYDRVALNLIEVAENDGRLTSGQKVVIATTAEVAASFALLTASKGYDLVAFIPDTASQYDLTVLRAYGAKVNLVAGGNGVANAITQARDLGQTSGHVFLDVYNDEANAAVHEHTTGLEIIEALGGTPDAFVTTVATGGTMTGVGRALRKQNKKVQLFAVEDKDAKFLGGEVAYPSKETGFNAGILPLNLDTTLYDSIIDLDLAKAAEMTRLLAINEGLIVGIAGGASVAAAIAVAQTLGRNQKVVAVVPDDGRRYIAQGLFDFKQEL</sequence>
<dbReference type="InterPro" id="IPR050214">
    <property type="entry name" value="Cys_Synth/Cystath_Beta-Synth"/>
</dbReference>
<dbReference type="SUPFAM" id="SSF53686">
    <property type="entry name" value="Tryptophan synthase beta subunit-like PLP-dependent enzymes"/>
    <property type="match status" value="1"/>
</dbReference>
<evidence type="ECO:0000259" key="3">
    <source>
        <dbReference type="Pfam" id="PF00291"/>
    </source>
</evidence>
<dbReference type="GO" id="GO:1901605">
    <property type="term" value="P:alpha-amino acid metabolic process"/>
    <property type="evidence" value="ECO:0007669"/>
    <property type="project" value="UniProtKB-ARBA"/>
</dbReference>
<evidence type="ECO:0000256" key="2">
    <source>
        <dbReference type="ARBA" id="ARBA00022898"/>
    </source>
</evidence>
<dbReference type="Pfam" id="PF00291">
    <property type="entry name" value="PALP"/>
    <property type="match status" value="1"/>
</dbReference>
<dbReference type="OrthoDB" id="9808024at2"/>
<accession>A0A3N4GCR2</accession>
<evidence type="ECO:0000313" key="4">
    <source>
        <dbReference type="EMBL" id="RPA60552.1"/>
    </source>
</evidence>
<dbReference type="AlphaFoldDB" id="A0A3N4GCR2"/>
<reference evidence="4 5" key="1">
    <citation type="submission" date="2018-11" db="EMBL/GenBank/DDBJ databases">
        <title>Aerococcus sp. SJQ22, whole genome shotgun sequence.</title>
        <authorList>
            <person name="Sun L."/>
            <person name="Gao X."/>
            <person name="Chen W."/>
            <person name="Huang K."/>
        </authorList>
    </citation>
    <scope>NUCLEOTIDE SEQUENCE [LARGE SCALE GENOMIC DNA]</scope>
    <source>
        <strain evidence="4 5">SJQ22</strain>
    </source>
</reference>
<proteinExistence type="predicted"/>
<protein>
    <submittedName>
        <fullName evidence="4">Cysteine synthase family protein</fullName>
    </submittedName>
</protein>
<gene>
    <name evidence="4" type="ORF">EF384_05140</name>
</gene>
<dbReference type="InterPro" id="IPR036052">
    <property type="entry name" value="TrpB-like_PALP_sf"/>
</dbReference>
<dbReference type="CDD" id="cd01561">
    <property type="entry name" value="CBS_like"/>
    <property type="match status" value="1"/>
</dbReference>
<keyword evidence="5" id="KW-1185">Reference proteome</keyword>
<dbReference type="RefSeq" id="WP_123779917.1">
    <property type="nucleotide sequence ID" value="NZ_RKMG01000013.1"/>
</dbReference>
<organism evidence="4 5">
    <name type="scientific">Aerococcus agrisoli</name>
    <dbReference type="NCBI Taxonomy" id="2487350"/>
    <lineage>
        <taxon>Bacteria</taxon>
        <taxon>Bacillati</taxon>
        <taxon>Bacillota</taxon>
        <taxon>Bacilli</taxon>
        <taxon>Lactobacillales</taxon>
        <taxon>Aerococcaceae</taxon>
        <taxon>Aerococcus</taxon>
    </lineage>
</organism>
<dbReference type="Proteomes" id="UP000273977">
    <property type="component" value="Unassembled WGS sequence"/>
</dbReference>
<dbReference type="Gene3D" id="3.40.50.1100">
    <property type="match status" value="2"/>
</dbReference>
<dbReference type="EMBL" id="RKMG01000013">
    <property type="protein sequence ID" value="RPA60552.1"/>
    <property type="molecule type" value="Genomic_DNA"/>
</dbReference>
<name>A0A3N4GCR2_9LACT</name>
<keyword evidence="2" id="KW-0663">Pyridoxal phosphate</keyword>